<dbReference type="Pfam" id="PF03422">
    <property type="entry name" value="CBM_6"/>
    <property type="match status" value="1"/>
</dbReference>
<keyword evidence="2" id="KW-0378">Hydrolase</keyword>
<keyword evidence="3" id="KW-0326">Glycosidase</keyword>
<dbReference type="Gene3D" id="2.60.120.260">
    <property type="entry name" value="Galactose-binding domain-like"/>
    <property type="match status" value="1"/>
</dbReference>
<dbReference type="PANTHER" id="PTHR34142:SF1">
    <property type="entry name" value="GLYCOSIDE HYDROLASE FAMILY 5 DOMAIN-CONTAINING PROTEIN"/>
    <property type="match status" value="1"/>
</dbReference>
<dbReference type="Gene3D" id="2.60.40.10">
    <property type="entry name" value="Immunoglobulins"/>
    <property type="match status" value="1"/>
</dbReference>
<dbReference type="InterPro" id="IPR006584">
    <property type="entry name" value="Cellulose-bd_IV"/>
</dbReference>
<evidence type="ECO:0000256" key="2">
    <source>
        <dbReference type="ARBA" id="ARBA00022801"/>
    </source>
</evidence>
<dbReference type="NCBIfam" id="TIGR04183">
    <property type="entry name" value="Por_Secre_tail"/>
    <property type="match status" value="1"/>
</dbReference>
<dbReference type="InterPro" id="IPR008979">
    <property type="entry name" value="Galactose-bd-like_sf"/>
</dbReference>
<dbReference type="InterPro" id="IPR005084">
    <property type="entry name" value="CBM6"/>
</dbReference>
<dbReference type="InterPro" id="IPR011050">
    <property type="entry name" value="Pectin_lyase_fold/virulence"/>
</dbReference>
<dbReference type="Pfam" id="PF18962">
    <property type="entry name" value="Por_Secre_tail"/>
    <property type="match status" value="1"/>
</dbReference>
<dbReference type="Pfam" id="PF17957">
    <property type="entry name" value="Big_7"/>
    <property type="match status" value="1"/>
</dbReference>
<dbReference type="SMART" id="SM00606">
    <property type="entry name" value="CBD_IV"/>
    <property type="match status" value="1"/>
</dbReference>
<reference evidence="5" key="1">
    <citation type="submission" date="2021-01" db="EMBL/GenBank/DDBJ databases">
        <authorList>
            <person name="Zhong Y.L."/>
        </authorList>
    </citation>
    <scope>NUCLEOTIDE SEQUENCE</scope>
    <source>
        <strain evidence="5">KCTC 23302</strain>
    </source>
</reference>
<name>A0A937D9P9_9FLAO</name>
<evidence type="ECO:0000256" key="3">
    <source>
        <dbReference type="ARBA" id="ARBA00023295"/>
    </source>
</evidence>
<proteinExistence type="predicted"/>
<protein>
    <submittedName>
        <fullName evidence="5">Cellulase family glycosylhydrolase</fullName>
    </submittedName>
</protein>
<organism evidence="5 6">
    <name type="scientific">Aquimarina mytili</name>
    <dbReference type="NCBI Taxonomy" id="874423"/>
    <lineage>
        <taxon>Bacteria</taxon>
        <taxon>Pseudomonadati</taxon>
        <taxon>Bacteroidota</taxon>
        <taxon>Flavobacteriia</taxon>
        <taxon>Flavobacteriales</taxon>
        <taxon>Flavobacteriaceae</taxon>
        <taxon>Aquimarina</taxon>
    </lineage>
</organism>
<dbReference type="GO" id="GO:0004553">
    <property type="term" value="F:hydrolase activity, hydrolyzing O-glycosyl compounds"/>
    <property type="evidence" value="ECO:0007669"/>
    <property type="project" value="InterPro"/>
</dbReference>
<comment type="caution">
    <text evidence="5">The sequence shown here is derived from an EMBL/GenBank/DDBJ whole genome shotgun (WGS) entry which is preliminary data.</text>
</comment>
<dbReference type="Proteomes" id="UP000651057">
    <property type="component" value="Unassembled WGS sequence"/>
</dbReference>
<dbReference type="InterPro" id="IPR013783">
    <property type="entry name" value="Ig-like_fold"/>
</dbReference>
<dbReference type="EMBL" id="JAERQJ010000001">
    <property type="protein sequence ID" value="MBL0682738.1"/>
    <property type="molecule type" value="Genomic_DNA"/>
</dbReference>
<dbReference type="SMART" id="SM00710">
    <property type="entry name" value="PbH1"/>
    <property type="match status" value="5"/>
</dbReference>
<dbReference type="Gene3D" id="3.20.20.80">
    <property type="entry name" value="Glycosidases"/>
    <property type="match status" value="1"/>
</dbReference>
<dbReference type="SUPFAM" id="SSF51445">
    <property type="entry name" value="(Trans)glycosidases"/>
    <property type="match status" value="1"/>
</dbReference>
<dbReference type="SUPFAM" id="SSF51126">
    <property type="entry name" value="Pectin lyase-like"/>
    <property type="match status" value="1"/>
</dbReference>
<sequence>MSAQSVVQKHGRLRVDGNKIVNNDGIPTSLAGNSLFWSNAGDTSDFYNAETATHLANDWNSAIIRVAMGVKENWDGGNGYIDSPEAQKIKIRKVIDAAIDKGIYVIIDWHTHEAEKYQDEAVSFFTEMATLYGDKDNIIYEIYNEPIRQSWPEIKSYANAVISGIRSKDPDNLIIVGSPTWSQDVDIASNDPISDSNTAYTLHFYAGTHRQGLRDKAKRAMNNGIALFATEWGAVDASGDGDIDTAETEKWMQFFKDEDISHVNWSVSDKPSNNDPNRTEGSSIVQLRKGVDGLKNNELTDYGIFIKDIIKNWSDGDTNPPNPGGIVNCNTVDCILNAMRNAKPGDEIVIASGTYVAPEKVSIGGRAARFLSQKDGTSSEPIIIRGKNPSNPPILKGPDNRYDGYVMRIMGDYWKIEDLILEEGSKGLVFDNANHGIIQNVVIRELGEEGIHLRDGSSNNLVKNCKVYNTGIKKPGIGEGLYVGSDKGQHDEYDRDCNNNTIEGCIVGPNVTAEGVDVKEGTKNTIIRNCTFSAKGISGENSADAFIDLKGAYAFVYNNTFNLDGSTIIKAGVDFLDRGTGYNTGYRNAIFSNTFNLQGRGSEIQTARKKQGNPQEIHVWNNTRNPNTPDFPVSDGTLGFVTLSCPGWNIIPCQGGNQDPNVSITSPVNGESYIAGTNIVIKANASDNDGNVVKVEFFRNNNKIGEDTSSPYQYTMNDTPVGSYTLKARAIDDDGADTYSSEINITVTEEPVEGCTGSGRPITSRIQAEDYCNMNGIRTQQTSDSGGGLNVGWIDLGDYMEYRINVPETSEYEIAYRIASKFSSGEVDLRVNNSSLGKTAIPNTGAWQNWETITTKVNLSSGNQTLQLYASGPRWNINWFTLTKVDGPGNPNPDGCSFGTPLQNALPAFDKASFNEVHVLGNNGPDFSNFRRFRINWNPSQNGLYQFAINTNNGIPNYYVDLRSFMAFRFNSSNPDVSISNSGFTRLDGEYWVAKDGDNFVMVSKDKGFAIYFSNSSTAPNCNNRLSVATLDMKTSSAKIYPNPSEGNVLTISNIPQSNTKLEIRDIQGKVVLSRSILDTSITLDISELEAGIYVIIVRGHKYKEVSRLLKK</sequence>
<dbReference type="InterPro" id="IPR001547">
    <property type="entry name" value="Glyco_hydro_5"/>
</dbReference>
<feature type="domain" description="CBM6" evidence="4">
    <location>
        <begin position="764"/>
        <end position="883"/>
    </location>
</feature>
<dbReference type="AlphaFoldDB" id="A0A937D9P9"/>
<dbReference type="Gene3D" id="2.160.20.10">
    <property type="entry name" value="Single-stranded right-handed beta-helix, Pectin lyase-like"/>
    <property type="match status" value="1"/>
</dbReference>
<evidence type="ECO:0000256" key="1">
    <source>
        <dbReference type="ARBA" id="ARBA00022729"/>
    </source>
</evidence>
<accession>A0A937D9P9</accession>
<dbReference type="InterPro" id="IPR017853">
    <property type="entry name" value="GH"/>
</dbReference>
<dbReference type="CDD" id="cd04080">
    <property type="entry name" value="CBM6_cellulase-like"/>
    <property type="match status" value="1"/>
</dbReference>
<dbReference type="RefSeq" id="WP_201916987.1">
    <property type="nucleotide sequence ID" value="NZ_BAABAX010000021.1"/>
</dbReference>
<dbReference type="PANTHER" id="PTHR34142">
    <property type="entry name" value="ENDO-BETA-1,4-GLUCANASE A"/>
    <property type="match status" value="1"/>
</dbReference>
<dbReference type="GO" id="GO:0030246">
    <property type="term" value="F:carbohydrate binding"/>
    <property type="evidence" value="ECO:0007669"/>
    <property type="project" value="InterPro"/>
</dbReference>
<dbReference type="InterPro" id="IPR012334">
    <property type="entry name" value="Pectin_lyas_fold"/>
</dbReference>
<dbReference type="SUPFAM" id="SSF49785">
    <property type="entry name" value="Galactose-binding domain-like"/>
    <property type="match status" value="1"/>
</dbReference>
<evidence type="ECO:0000313" key="6">
    <source>
        <dbReference type="Proteomes" id="UP000651057"/>
    </source>
</evidence>
<dbReference type="GO" id="GO:0000272">
    <property type="term" value="P:polysaccharide catabolic process"/>
    <property type="evidence" value="ECO:0007669"/>
    <property type="project" value="InterPro"/>
</dbReference>
<evidence type="ECO:0000259" key="4">
    <source>
        <dbReference type="PROSITE" id="PS51175"/>
    </source>
</evidence>
<evidence type="ECO:0000313" key="5">
    <source>
        <dbReference type="EMBL" id="MBL0682738.1"/>
    </source>
</evidence>
<dbReference type="PROSITE" id="PS51175">
    <property type="entry name" value="CBM6"/>
    <property type="match status" value="1"/>
</dbReference>
<keyword evidence="6" id="KW-1185">Reference proteome</keyword>
<gene>
    <name evidence="5" type="ORF">JJQ60_04365</name>
</gene>
<dbReference type="Pfam" id="PF00150">
    <property type="entry name" value="Cellulase"/>
    <property type="match status" value="1"/>
</dbReference>
<dbReference type="InterPro" id="IPR018087">
    <property type="entry name" value="Glyco_hydro_5_CS"/>
</dbReference>
<dbReference type="PROSITE" id="PS00659">
    <property type="entry name" value="GLYCOSYL_HYDROL_F5"/>
    <property type="match status" value="1"/>
</dbReference>
<dbReference type="InterPro" id="IPR026444">
    <property type="entry name" value="Secre_tail"/>
</dbReference>
<dbReference type="InterPro" id="IPR006626">
    <property type="entry name" value="PbH1"/>
</dbReference>
<keyword evidence="1" id="KW-0732">Signal</keyword>